<accession>A6G1U0</accession>
<keyword evidence="2" id="KW-0732">Signal</keyword>
<comment type="caution">
    <text evidence="3">The sequence shown here is derived from an EMBL/GenBank/DDBJ whole genome shotgun (WGS) entry which is preliminary data.</text>
</comment>
<evidence type="ECO:0000313" key="3">
    <source>
        <dbReference type="EMBL" id="EDM80130.1"/>
    </source>
</evidence>
<evidence type="ECO:0000256" key="2">
    <source>
        <dbReference type="SAM" id="SignalP"/>
    </source>
</evidence>
<dbReference type="PROSITE" id="PS51257">
    <property type="entry name" value="PROKAR_LIPOPROTEIN"/>
    <property type="match status" value="1"/>
</dbReference>
<sequence length="232" mass="23692">METITMRKLSYLLGSLVLTAGLLTACTIETPDDPFNTATSLANEDEADDDNDGDTNGMEGMDDVGTDDTTTDGTTDDSGCTPGTFGCPCDNGMCDEGLECDAENLCGLPGSMEESTDTTTTGGTPMWGEGPYYGAPPNCQAEEMPIGIQGLEGGFCSPICMCTDPNCMNADACPPVPDGVAGQGACALSDGMGGNYCAIICMVGGDGQCPDGAMCEDLMDAMNPGVGLCTYI</sequence>
<dbReference type="Proteomes" id="UP000005801">
    <property type="component" value="Unassembled WGS sequence"/>
</dbReference>
<keyword evidence="4" id="KW-1185">Reference proteome</keyword>
<organism evidence="3 4">
    <name type="scientific">Plesiocystis pacifica SIR-1</name>
    <dbReference type="NCBI Taxonomy" id="391625"/>
    <lineage>
        <taxon>Bacteria</taxon>
        <taxon>Pseudomonadati</taxon>
        <taxon>Myxococcota</taxon>
        <taxon>Polyangia</taxon>
        <taxon>Nannocystales</taxon>
        <taxon>Nannocystaceae</taxon>
        <taxon>Plesiocystis</taxon>
    </lineage>
</organism>
<name>A6G1U0_9BACT</name>
<evidence type="ECO:0008006" key="5">
    <source>
        <dbReference type="Google" id="ProtNLM"/>
    </source>
</evidence>
<feature type="compositionally biased region" description="Acidic residues" evidence="1">
    <location>
        <begin position="60"/>
        <end position="70"/>
    </location>
</feature>
<evidence type="ECO:0000313" key="4">
    <source>
        <dbReference type="Proteomes" id="UP000005801"/>
    </source>
</evidence>
<dbReference type="STRING" id="391625.PPSIR1_35807"/>
<feature type="signal peptide" evidence="2">
    <location>
        <begin position="1"/>
        <end position="25"/>
    </location>
</feature>
<dbReference type="EMBL" id="ABCS01000013">
    <property type="protein sequence ID" value="EDM80130.1"/>
    <property type="molecule type" value="Genomic_DNA"/>
</dbReference>
<feature type="chain" id="PRO_5002697065" description="Lipoprotein" evidence="2">
    <location>
        <begin position="26"/>
        <end position="232"/>
    </location>
</feature>
<feature type="region of interest" description="Disordered" evidence="1">
    <location>
        <begin position="35"/>
        <end position="77"/>
    </location>
</feature>
<reference evidence="3 4" key="1">
    <citation type="submission" date="2007-06" db="EMBL/GenBank/DDBJ databases">
        <authorList>
            <person name="Shimkets L."/>
            <person name="Ferriera S."/>
            <person name="Johnson J."/>
            <person name="Kravitz S."/>
            <person name="Beeson K."/>
            <person name="Sutton G."/>
            <person name="Rogers Y.-H."/>
            <person name="Friedman R."/>
            <person name="Frazier M."/>
            <person name="Venter J.C."/>
        </authorList>
    </citation>
    <scope>NUCLEOTIDE SEQUENCE [LARGE SCALE GENOMIC DNA]</scope>
    <source>
        <strain evidence="3 4">SIR-1</strain>
    </source>
</reference>
<feature type="compositionally biased region" description="Acidic residues" evidence="1">
    <location>
        <begin position="43"/>
        <end position="53"/>
    </location>
</feature>
<protein>
    <recommendedName>
        <fullName evidence="5">Lipoprotein</fullName>
    </recommendedName>
</protein>
<gene>
    <name evidence="3" type="ORF">PPSIR1_35807</name>
</gene>
<proteinExistence type="predicted"/>
<evidence type="ECO:0000256" key="1">
    <source>
        <dbReference type="SAM" id="MobiDB-lite"/>
    </source>
</evidence>
<dbReference type="AlphaFoldDB" id="A6G1U0"/>